<evidence type="ECO:0000256" key="1">
    <source>
        <dbReference type="ARBA" id="ARBA00004167"/>
    </source>
</evidence>
<comment type="similarity">
    <text evidence="2">Belongs to the LemA family.</text>
</comment>
<proteinExistence type="inferred from homology"/>
<protein>
    <submittedName>
        <fullName evidence="7">Membrane protein LemA</fullName>
    </submittedName>
</protein>
<organism evidence="7 8">
    <name type="scientific">Pseudolactococcus piscium MKFS47</name>
    <dbReference type="NCBI Taxonomy" id="297352"/>
    <lineage>
        <taxon>Bacteria</taxon>
        <taxon>Bacillati</taxon>
        <taxon>Bacillota</taxon>
        <taxon>Bacilli</taxon>
        <taxon>Lactobacillales</taxon>
        <taxon>Streptococcaceae</taxon>
        <taxon>Pseudolactococcus</taxon>
    </lineage>
</organism>
<dbReference type="SUPFAM" id="SSF140478">
    <property type="entry name" value="LemA-like"/>
    <property type="match status" value="1"/>
</dbReference>
<dbReference type="STRING" id="1364.LP2241_30252"/>
<feature type="transmembrane region" description="Helical" evidence="6">
    <location>
        <begin position="7"/>
        <end position="27"/>
    </location>
</feature>
<evidence type="ECO:0000256" key="5">
    <source>
        <dbReference type="ARBA" id="ARBA00023136"/>
    </source>
</evidence>
<evidence type="ECO:0000313" key="7">
    <source>
        <dbReference type="EMBL" id="CEN28452.1"/>
    </source>
</evidence>
<dbReference type="HOGENOM" id="CLU_056714_0_1_9"/>
<dbReference type="GO" id="GO:0016020">
    <property type="term" value="C:membrane"/>
    <property type="evidence" value="ECO:0007669"/>
    <property type="project" value="UniProtKB-SubCell"/>
</dbReference>
<evidence type="ECO:0000256" key="3">
    <source>
        <dbReference type="ARBA" id="ARBA00022692"/>
    </source>
</evidence>
<keyword evidence="5 6" id="KW-0472">Membrane</keyword>
<evidence type="ECO:0000256" key="2">
    <source>
        <dbReference type="ARBA" id="ARBA00008854"/>
    </source>
</evidence>
<dbReference type="PANTHER" id="PTHR34478:SF2">
    <property type="entry name" value="MEMBRANE PROTEIN"/>
    <property type="match status" value="1"/>
</dbReference>
<reference evidence="8" key="1">
    <citation type="submission" date="2015-01" db="EMBL/GenBank/DDBJ databases">
        <authorList>
            <person name="Andreevskaya M."/>
        </authorList>
    </citation>
    <scope>NUCLEOTIDE SEQUENCE [LARGE SCALE GENOMIC DNA]</scope>
    <source>
        <strain evidence="8">MKFS47</strain>
    </source>
</reference>
<dbReference type="InterPro" id="IPR023353">
    <property type="entry name" value="LemA-like_dom_sf"/>
</dbReference>
<dbReference type="Proteomes" id="UP000033166">
    <property type="component" value="Chromosome I"/>
</dbReference>
<accession>A0A0D6DXG2</accession>
<evidence type="ECO:0000313" key="8">
    <source>
        <dbReference type="Proteomes" id="UP000033166"/>
    </source>
</evidence>
<comment type="subcellular location">
    <subcellularLocation>
        <location evidence="1">Membrane</location>
        <topology evidence="1">Single-pass membrane protein</topology>
    </subcellularLocation>
</comment>
<evidence type="ECO:0000256" key="6">
    <source>
        <dbReference type="SAM" id="Phobius"/>
    </source>
</evidence>
<dbReference type="KEGG" id="lpk:LACPI_1252"/>
<dbReference type="PANTHER" id="PTHR34478">
    <property type="entry name" value="PROTEIN LEMA"/>
    <property type="match status" value="1"/>
</dbReference>
<name>A0A0D6DXG2_9LACT</name>
<evidence type="ECO:0000256" key="4">
    <source>
        <dbReference type="ARBA" id="ARBA00022989"/>
    </source>
</evidence>
<dbReference type="EMBL" id="LN774769">
    <property type="protein sequence ID" value="CEN28452.1"/>
    <property type="molecule type" value="Genomic_DNA"/>
</dbReference>
<dbReference type="InterPro" id="IPR007156">
    <property type="entry name" value="MamQ_LemA"/>
</dbReference>
<dbReference type="Pfam" id="PF04011">
    <property type="entry name" value="LemA"/>
    <property type="match status" value="1"/>
</dbReference>
<gene>
    <name evidence="7" type="primary">lemA</name>
    <name evidence="7" type="ORF">LACPI_1252</name>
</gene>
<dbReference type="AlphaFoldDB" id="A0A0D6DXG2"/>
<dbReference type="RefSeq" id="WP_179610285.1">
    <property type="nucleotide sequence ID" value="NZ_LN774769.1"/>
</dbReference>
<sequence>MEFIKKNSIVVGIIGVLVVIIIAFFSIGNGIVKEQNSVDSAFADIDTQLQRRNDLIPNLVSTVKGYAAHEEKIFTAISTAQSAMTKAETVTDKAAANDQVSSALNGLLRLQVSYPDIKADKQFTQLADELAGTENRIAVARTRYNDVVKTYNNKVTLFPTSIVAGMRGATKKDFFKASESAKNTPSVDFGNDKK</sequence>
<keyword evidence="4 6" id="KW-1133">Transmembrane helix</keyword>
<dbReference type="GeneID" id="71635971"/>
<dbReference type="Gene3D" id="1.20.1440.20">
    <property type="entry name" value="LemA-like domain"/>
    <property type="match status" value="1"/>
</dbReference>
<keyword evidence="3 6" id="KW-0812">Transmembrane</keyword>